<proteinExistence type="predicted"/>
<feature type="region of interest" description="Disordered" evidence="1">
    <location>
        <begin position="49"/>
        <end position="91"/>
    </location>
</feature>
<feature type="region of interest" description="Disordered" evidence="1">
    <location>
        <begin position="107"/>
        <end position="129"/>
    </location>
</feature>
<evidence type="ECO:0000313" key="2">
    <source>
        <dbReference type="EMBL" id="GLD60106.1"/>
    </source>
</evidence>
<reference evidence="2" key="1">
    <citation type="submission" date="2022-08" db="EMBL/GenBank/DDBJ databases">
        <title>Genome sequencing of akame (Lates japonicus).</title>
        <authorList>
            <person name="Hashiguchi Y."/>
            <person name="Takahashi H."/>
        </authorList>
    </citation>
    <scope>NUCLEOTIDE SEQUENCE</scope>
    <source>
        <strain evidence="2">Kochi</strain>
    </source>
</reference>
<protein>
    <submittedName>
        <fullName evidence="2">Protein TANC2-like isoform X4</fullName>
    </submittedName>
</protein>
<dbReference type="Proteomes" id="UP001279410">
    <property type="component" value="Unassembled WGS sequence"/>
</dbReference>
<feature type="region of interest" description="Disordered" evidence="1">
    <location>
        <begin position="177"/>
        <end position="212"/>
    </location>
</feature>
<feature type="compositionally biased region" description="Polar residues" evidence="1">
    <location>
        <begin position="55"/>
        <end position="67"/>
    </location>
</feature>
<gene>
    <name evidence="2" type="ORF">AKAME5_001204600</name>
</gene>
<name>A0AAD3R9I2_LATJO</name>
<keyword evidence="3" id="KW-1185">Reference proteome</keyword>
<evidence type="ECO:0000256" key="1">
    <source>
        <dbReference type="SAM" id="MobiDB-lite"/>
    </source>
</evidence>
<dbReference type="EMBL" id="BRZM01000039">
    <property type="protein sequence ID" value="GLD60106.1"/>
    <property type="molecule type" value="Genomic_DNA"/>
</dbReference>
<organism evidence="2 3">
    <name type="scientific">Lates japonicus</name>
    <name type="common">Japanese lates</name>
    <dbReference type="NCBI Taxonomy" id="270547"/>
    <lineage>
        <taxon>Eukaryota</taxon>
        <taxon>Metazoa</taxon>
        <taxon>Chordata</taxon>
        <taxon>Craniata</taxon>
        <taxon>Vertebrata</taxon>
        <taxon>Euteleostomi</taxon>
        <taxon>Actinopterygii</taxon>
        <taxon>Neopterygii</taxon>
        <taxon>Teleostei</taxon>
        <taxon>Neoteleostei</taxon>
        <taxon>Acanthomorphata</taxon>
        <taxon>Carangaria</taxon>
        <taxon>Carangaria incertae sedis</taxon>
        <taxon>Centropomidae</taxon>
        <taxon>Lates</taxon>
    </lineage>
</organism>
<accession>A0AAD3R9I2</accession>
<dbReference type="AlphaFoldDB" id="A0AAD3R9I2"/>
<sequence>MNWSSLREEGLLVSLEGEGGELVPYPSLQECEIWFENAPLRKAKFVESPRIPQSELGSPTHTSTTAKNPDLDTYCPGESSQELGPPPSVDEAANTLMTRLGFLLGDKVSEGPAGTQYSMEEPEARQGQNQRISLRLHPDQQHCLPCRQPCSTPPPAMPGQAGQQGLCPRFCHQSHLNTESRDSGLSRSDSAGFRDSPRSHLRLNTQTSKESE</sequence>
<evidence type="ECO:0000313" key="3">
    <source>
        <dbReference type="Proteomes" id="UP001279410"/>
    </source>
</evidence>
<feature type="compositionally biased region" description="Polar residues" evidence="1">
    <location>
        <begin position="202"/>
        <end position="212"/>
    </location>
</feature>
<comment type="caution">
    <text evidence="2">The sequence shown here is derived from an EMBL/GenBank/DDBJ whole genome shotgun (WGS) entry which is preliminary data.</text>
</comment>